<dbReference type="SUPFAM" id="SSF82866">
    <property type="entry name" value="Multidrug efflux transporter AcrB transmembrane domain"/>
    <property type="match status" value="2"/>
</dbReference>
<evidence type="ECO:0000256" key="7">
    <source>
        <dbReference type="ARBA" id="ARBA00023136"/>
    </source>
</evidence>
<dbReference type="Gene3D" id="3.30.70.1430">
    <property type="entry name" value="Multidrug efflux transporter AcrB pore domain"/>
    <property type="match status" value="2"/>
</dbReference>
<evidence type="ECO:0000259" key="10">
    <source>
        <dbReference type="PROSITE" id="PS50156"/>
    </source>
</evidence>
<dbReference type="Pfam" id="PF00873">
    <property type="entry name" value="ACR_tran"/>
    <property type="match status" value="1"/>
</dbReference>
<accession>A0A9D6L6N2</accession>
<dbReference type="PANTHER" id="PTHR32063">
    <property type="match status" value="1"/>
</dbReference>
<feature type="transmembrane region" description="Helical" evidence="9">
    <location>
        <begin position="327"/>
        <end position="347"/>
    </location>
</feature>
<dbReference type="GO" id="GO:0005886">
    <property type="term" value="C:plasma membrane"/>
    <property type="evidence" value="ECO:0007669"/>
    <property type="project" value="UniProtKB-SubCell"/>
</dbReference>
<proteinExistence type="predicted"/>
<keyword evidence="4" id="KW-0997">Cell inner membrane</keyword>
<feature type="transmembrane region" description="Helical" evidence="9">
    <location>
        <begin position="353"/>
        <end position="377"/>
    </location>
</feature>
<dbReference type="InterPro" id="IPR000731">
    <property type="entry name" value="SSD"/>
</dbReference>
<feature type="transmembrane region" description="Helical" evidence="9">
    <location>
        <begin position="430"/>
        <end position="449"/>
    </location>
</feature>
<keyword evidence="8" id="KW-0175">Coiled coil</keyword>
<feature type="transmembrane region" description="Helical" evidence="9">
    <location>
        <begin position="398"/>
        <end position="418"/>
    </location>
</feature>
<evidence type="ECO:0000256" key="8">
    <source>
        <dbReference type="SAM" id="Coils"/>
    </source>
</evidence>
<dbReference type="SUPFAM" id="SSF82714">
    <property type="entry name" value="Multidrug efflux transporter AcrB TolC docking domain, DN and DC subdomains"/>
    <property type="match status" value="2"/>
</dbReference>
<dbReference type="EMBL" id="JACQAY010000152">
    <property type="protein sequence ID" value="MBI3539596.1"/>
    <property type="molecule type" value="Genomic_DNA"/>
</dbReference>
<keyword evidence="6 9" id="KW-1133">Transmembrane helix</keyword>
<protein>
    <submittedName>
        <fullName evidence="11">Efflux RND transporter permease subunit</fullName>
    </submittedName>
</protein>
<evidence type="ECO:0000256" key="5">
    <source>
        <dbReference type="ARBA" id="ARBA00022692"/>
    </source>
</evidence>
<feature type="transmembrane region" description="Helical" evidence="9">
    <location>
        <begin position="967"/>
        <end position="993"/>
    </location>
</feature>
<dbReference type="PRINTS" id="PR00702">
    <property type="entry name" value="ACRIFLAVINRP"/>
</dbReference>
<dbReference type="Gene3D" id="3.30.70.1440">
    <property type="entry name" value="Multidrug efflux transporter AcrB pore domain"/>
    <property type="match status" value="1"/>
</dbReference>
<gene>
    <name evidence="11" type="ORF">HY076_04930</name>
</gene>
<feature type="domain" description="SSD" evidence="10">
    <location>
        <begin position="330"/>
        <end position="455"/>
    </location>
</feature>
<evidence type="ECO:0000256" key="6">
    <source>
        <dbReference type="ARBA" id="ARBA00022989"/>
    </source>
</evidence>
<feature type="transmembrane region" description="Helical" evidence="9">
    <location>
        <begin position="864"/>
        <end position="884"/>
    </location>
</feature>
<dbReference type="InterPro" id="IPR001036">
    <property type="entry name" value="Acrflvin-R"/>
</dbReference>
<reference evidence="11" key="1">
    <citation type="submission" date="2020-07" db="EMBL/GenBank/DDBJ databases">
        <title>Huge and variable diversity of episymbiotic CPR bacteria and DPANN archaea in groundwater ecosystems.</title>
        <authorList>
            <person name="He C.Y."/>
            <person name="Keren R."/>
            <person name="Whittaker M."/>
            <person name="Farag I.F."/>
            <person name="Doudna J."/>
            <person name="Cate J.H.D."/>
            <person name="Banfield J.F."/>
        </authorList>
    </citation>
    <scope>NUCLEOTIDE SEQUENCE</scope>
    <source>
        <strain evidence="11">NC_groundwater_928_Pr1_S-0.2um_72_17</strain>
    </source>
</reference>
<dbReference type="FunFam" id="1.20.1640.10:FF:000001">
    <property type="entry name" value="Efflux pump membrane transporter"/>
    <property type="match status" value="1"/>
</dbReference>
<feature type="transmembrane region" description="Helical" evidence="9">
    <location>
        <begin position="513"/>
        <end position="533"/>
    </location>
</feature>
<dbReference type="InterPro" id="IPR027463">
    <property type="entry name" value="AcrB_DN_DC_subdom"/>
</dbReference>
<dbReference type="Gene3D" id="3.30.70.1320">
    <property type="entry name" value="Multidrug efflux transporter AcrB pore domain like"/>
    <property type="match status" value="2"/>
</dbReference>
<organism evidence="11 12">
    <name type="scientific">Eiseniibacteriota bacterium</name>
    <dbReference type="NCBI Taxonomy" id="2212470"/>
    <lineage>
        <taxon>Bacteria</taxon>
        <taxon>Candidatus Eiseniibacteriota</taxon>
    </lineage>
</organism>
<dbReference type="Gene3D" id="1.20.1640.10">
    <property type="entry name" value="Multidrug efflux transporter AcrB transmembrane domain"/>
    <property type="match status" value="3"/>
</dbReference>
<feature type="transmembrane region" description="Helical" evidence="9">
    <location>
        <begin position="939"/>
        <end position="961"/>
    </location>
</feature>
<sequence>MKLSEVSVQRPVFAAVLSLAILLFGVISMLRLPVREYPDIESPVVSVTTFYRGASPQTVETEVTDVLEEQLATVEGVKLITSSSREQGSVITVEFNLNRKVDEAANDVRDRVSRVRGELPSTVDDPIVAKQDVNAQPIIWLSLNGQRYTTLELTEAANNILTEKIQRLEDVEQALRTQNAEIPSGRVEGRGREFSVRTRGDLDTPEQFAAIVVAQQGDRPVRIGDIADVQVGAEDDRTVARYNTVPSIGLGIVKQQKSSTVDVAHKVHDALPRLRALLPPGMNLEVAYDSSTFIEDSIQEVLISLGVAFVLVVIVIFVFLGSLRATLIPVVAIPVSLIGTFTVVYFLGFTINILTLLAMVLAIGLVVDDAIIMLENVYRHMEMGKSRLRATLDGAQEIGFAILATTIALVAVFVPVAFLTGRVGRLFNEFGIAVAVSVLISGFIALSLTPMLCSLILRRAAGGGTHGDEDVEAVSDEGHVEYARGWRGTFDRAFHGLHVAYERTLRTALAHRGVVMGIAVFILVAIGGLFVVLPKELVPTEDRGMVFNVVLAPEGATLDYTDRYMRQVESIYQKVPAVEAFFSAVGLGFGGPGRVTDGFMFVRLKPYSQRTLTQQQIVGMLFPQLLGIPGVLAIPINLPSLGGGFGSPVQFVLQADTYEDLQRAMGPFMMEAQKLGYLLNMDTDLKLNKPQLEIDIDRDRASSLGVSVADVGNTLQTLLGGREVTRFKRGNKQYKVMLQVRPQDRSSPAAIDGLYMRGHEGLVQMASVVHVREQVAPKELNHFDRVRSATISANLPPGVTIGKALDDLNAIARRTLPPSMRTDLSGESREFVESSGGLYWLFIVALVFIFLVLAAQFESFVHPLSILFSVPLAVFGALFTLFVFRGSLNIYSQIGLIMLIGLVTKNAILIVEYSNQRRARGEPLIEAVVRASRIRLRPILMTTLTTILGVMPIALGLGAGADSRKPLGLAVVGGLLFSMLLTLVMVPVVYTLLARWAPARVKDASVETESLPAGAPAPARPK</sequence>
<name>A0A9D6L6N2_UNCEI</name>
<evidence type="ECO:0000256" key="2">
    <source>
        <dbReference type="ARBA" id="ARBA00022448"/>
    </source>
</evidence>
<dbReference type="PROSITE" id="PS50156">
    <property type="entry name" value="SSD"/>
    <property type="match status" value="1"/>
</dbReference>
<dbReference type="SUPFAM" id="SSF82693">
    <property type="entry name" value="Multidrug efflux transporter AcrB pore domain, PN1, PN2, PC1 and PC2 subdomains"/>
    <property type="match status" value="3"/>
</dbReference>
<comment type="subcellular location">
    <subcellularLocation>
        <location evidence="1">Cell membrane</location>
        <topology evidence="1">Multi-pass membrane protein</topology>
    </subcellularLocation>
</comment>
<evidence type="ECO:0000256" key="3">
    <source>
        <dbReference type="ARBA" id="ARBA00022475"/>
    </source>
</evidence>
<keyword evidence="7 9" id="KW-0472">Membrane</keyword>
<feature type="transmembrane region" description="Helical" evidence="9">
    <location>
        <begin position="890"/>
        <end position="911"/>
    </location>
</feature>
<keyword evidence="5 9" id="KW-0812">Transmembrane</keyword>
<feature type="transmembrane region" description="Helical" evidence="9">
    <location>
        <begin position="301"/>
        <end position="320"/>
    </location>
</feature>
<dbReference type="GO" id="GO:0042910">
    <property type="term" value="F:xenobiotic transmembrane transporter activity"/>
    <property type="evidence" value="ECO:0007669"/>
    <property type="project" value="TreeGrafter"/>
</dbReference>
<evidence type="ECO:0000313" key="11">
    <source>
        <dbReference type="EMBL" id="MBI3539596.1"/>
    </source>
</evidence>
<dbReference type="AlphaFoldDB" id="A0A9D6L6N2"/>
<comment type="caution">
    <text evidence="11">The sequence shown here is derived from an EMBL/GenBank/DDBJ whole genome shotgun (WGS) entry which is preliminary data.</text>
</comment>
<evidence type="ECO:0000256" key="1">
    <source>
        <dbReference type="ARBA" id="ARBA00004651"/>
    </source>
</evidence>
<evidence type="ECO:0000256" key="9">
    <source>
        <dbReference type="SAM" id="Phobius"/>
    </source>
</evidence>
<dbReference type="Proteomes" id="UP000807850">
    <property type="component" value="Unassembled WGS sequence"/>
</dbReference>
<evidence type="ECO:0000313" key="12">
    <source>
        <dbReference type="Proteomes" id="UP000807850"/>
    </source>
</evidence>
<feature type="coiled-coil region" evidence="8">
    <location>
        <begin position="151"/>
        <end position="181"/>
    </location>
</feature>
<keyword evidence="3" id="KW-1003">Cell membrane</keyword>
<feature type="transmembrane region" description="Helical" evidence="9">
    <location>
        <begin position="12"/>
        <end position="32"/>
    </location>
</feature>
<keyword evidence="2" id="KW-0813">Transport</keyword>
<dbReference type="PANTHER" id="PTHR32063:SF28">
    <property type="entry name" value="BLR2861 PROTEIN"/>
    <property type="match status" value="1"/>
</dbReference>
<feature type="transmembrane region" description="Helical" evidence="9">
    <location>
        <begin position="838"/>
        <end position="857"/>
    </location>
</feature>
<evidence type="ECO:0000256" key="4">
    <source>
        <dbReference type="ARBA" id="ARBA00022519"/>
    </source>
</evidence>
<dbReference type="Gene3D" id="3.30.2090.10">
    <property type="entry name" value="Multidrug efflux transporter AcrB TolC docking domain, DN and DC subdomains"/>
    <property type="match status" value="2"/>
</dbReference>